<gene>
    <name evidence="2" type="ORF">LIER_22356</name>
</gene>
<protein>
    <submittedName>
        <fullName evidence="2">Uncharacterized protein</fullName>
    </submittedName>
</protein>
<reference evidence="2 3" key="1">
    <citation type="submission" date="2024-01" db="EMBL/GenBank/DDBJ databases">
        <title>The complete chloroplast genome sequence of Lithospermum erythrorhizon: insights into the phylogenetic relationship among Boraginaceae species and the maternal lineages of purple gromwells.</title>
        <authorList>
            <person name="Okada T."/>
            <person name="Watanabe K."/>
        </authorList>
    </citation>
    <scope>NUCLEOTIDE SEQUENCE [LARGE SCALE GENOMIC DNA]</scope>
</reference>
<name>A0AAV3QW47_LITER</name>
<dbReference type="EMBL" id="BAABME010006087">
    <property type="protein sequence ID" value="GAA0167416.1"/>
    <property type="molecule type" value="Genomic_DNA"/>
</dbReference>
<feature type="compositionally biased region" description="Acidic residues" evidence="1">
    <location>
        <begin position="168"/>
        <end position="177"/>
    </location>
</feature>
<organism evidence="2 3">
    <name type="scientific">Lithospermum erythrorhizon</name>
    <name type="common">Purple gromwell</name>
    <name type="synonym">Lithospermum officinale var. erythrorhizon</name>
    <dbReference type="NCBI Taxonomy" id="34254"/>
    <lineage>
        <taxon>Eukaryota</taxon>
        <taxon>Viridiplantae</taxon>
        <taxon>Streptophyta</taxon>
        <taxon>Embryophyta</taxon>
        <taxon>Tracheophyta</taxon>
        <taxon>Spermatophyta</taxon>
        <taxon>Magnoliopsida</taxon>
        <taxon>eudicotyledons</taxon>
        <taxon>Gunneridae</taxon>
        <taxon>Pentapetalae</taxon>
        <taxon>asterids</taxon>
        <taxon>lamiids</taxon>
        <taxon>Boraginales</taxon>
        <taxon>Boraginaceae</taxon>
        <taxon>Boraginoideae</taxon>
        <taxon>Lithospermeae</taxon>
        <taxon>Lithospermum</taxon>
    </lineage>
</organism>
<evidence type="ECO:0000256" key="1">
    <source>
        <dbReference type="SAM" id="MobiDB-lite"/>
    </source>
</evidence>
<keyword evidence="3" id="KW-1185">Reference proteome</keyword>
<feature type="region of interest" description="Disordered" evidence="1">
    <location>
        <begin position="1"/>
        <end position="22"/>
    </location>
</feature>
<dbReference type="Proteomes" id="UP001454036">
    <property type="component" value="Unassembled WGS sequence"/>
</dbReference>
<feature type="region of interest" description="Disordered" evidence="1">
    <location>
        <begin position="54"/>
        <end position="177"/>
    </location>
</feature>
<dbReference type="AlphaFoldDB" id="A0AAV3QW47"/>
<evidence type="ECO:0000313" key="2">
    <source>
        <dbReference type="EMBL" id="GAA0167416.1"/>
    </source>
</evidence>
<comment type="caution">
    <text evidence="2">The sequence shown here is derived from an EMBL/GenBank/DDBJ whole genome shotgun (WGS) entry which is preliminary data.</text>
</comment>
<evidence type="ECO:0000313" key="3">
    <source>
        <dbReference type="Proteomes" id="UP001454036"/>
    </source>
</evidence>
<proteinExistence type="predicted"/>
<accession>A0AAV3QW47</accession>
<sequence>MRIWTEVDYKDADVGGDESKSEIPTKANVVDETITPIVEEGVEHSSCAEGAANLSEHSVVPSDTDFMGKTVMPPNDGGEEARPTVIDTVNDPVMVETATPSVRDTAMEDDDGMTSMDVPSAGSTEDVTAGKGDVTPSVADKSAGVVGLSEERAEPTTGDGVANTLNTEDVEFDEAAS</sequence>